<dbReference type="GO" id="GO:0006203">
    <property type="term" value="P:dGTP catabolic process"/>
    <property type="evidence" value="ECO:0007669"/>
    <property type="project" value="TreeGrafter"/>
</dbReference>
<dbReference type="InterPro" id="IPR026875">
    <property type="entry name" value="PHydrolase_assoc_dom"/>
</dbReference>
<dbReference type="Pfam" id="PF01966">
    <property type="entry name" value="HD"/>
    <property type="match status" value="1"/>
</dbReference>
<reference evidence="3" key="1">
    <citation type="submission" date="2020-05" db="EMBL/GenBank/DDBJ databases">
        <authorList>
            <person name="Chiriac C."/>
            <person name="Salcher M."/>
            <person name="Ghai R."/>
            <person name="Kavagutti S V."/>
        </authorList>
    </citation>
    <scope>NUCLEOTIDE SEQUENCE</scope>
</reference>
<name>A0A6J6HKV9_9ZZZZ</name>
<dbReference type="NCBIfam" id="NF002829">
    <property type="entry name" value="PRK03007.1"/>
    <property type="match status" value="1"/>
</dbReference>
<accession>A0A6J6HKV9</accession>
<feature type="domain" description="HD" evidence="2">
    <location>
        <begin position="65"/>
        <end position="220"/>
    </location>
</feature>
<dbReference type="Gene3D" id="1.10.3210.10">
    <property type="entry name" value="Hypothetical protein af1432"/>
    <property type="match status" value="1"/>
</dbReference>
<dbReference type="InterPro" id="IPR050135">
    <property type="entry name" value="dGTPase-like"/>
</dbReference>
<dbReference type="InterPro" id="IPR003607">
    <property type="entry name" value="HD/PDEase_dom"/>
</dbReference>
<evidence type="ECO:0000256" key="1">
    <source>
        <dbReference type="ARBA" id="ARBA00022801"/>
    </source>
</evidence>
<evidence type="ECO:0000313" key="3">
    <source>
        <dbReference type="EMBL" id="CAB4611955.1"/>
    </source>
</evidence>
<gene>
    <name evidence="3" type="ORF">UFOPK1843_00891</name>
</gene>
<sequence length="423" mass="46613">MVSLPPIGYGLVDEERMLIEGRSGTQRRNEFSRDRARVLHSSALRRLGAKTQVLSPASGDFARTRLTHSLEVAQIGREMALTLGIDPDLVDMACLAHDLGHPPFGHNGEKALNDWSEQFGGFEGNAQTLRLLTRIEPKVFAEDGSSFGLNLTRASLDAACKYPWSRSEAVFDDGGGARSSKFGVYEDDLPVFEWLRIGAPDRHKSIEAQVMDFADDVAYSVHDYEDAIVEGFISLDEISRPEFRKQLIADMLVWAGSAQTAAELDSALSRLQALDGWLVAFDGSDHAHGDLKNLTSALIGSFVSRTVDATVNEYSGLLTRYRANVIVPAEVESEIAVLKGLVSSFLMSHESRRPFYERQREILIELADSLLANNGKELDSYCTVAWSKATDETAKHRTIVDQVACLTDQAAINLHQRLTGGVR</sequence>
<dbReference type="PANTHER" id="PTHR11373">
    <property type="entry name" value="DEOXYNUCLEOSIDE TRIPHOSPHATE TRIPHOSPHOHYDROLASE"/>
    <property type="match status" value="1"/>
</dbReference>
<dbReference type="PROSITE" id="PS51831">
    <property type="entry name" value="HD"/>
    <property type="match status" value="1"/>
</dbReference>
<dbReference type="Pfam" id="PF13286">
    <property type="entry name" value="HD_assoc"/>
    <property type="match status" value="1"/>
</dbReference>
<evidence type="ECO:0000259" key="2">
    <source>
        <dbReference type="PROSITE" id="PS51831"/>
    </source>
</evidence>
<dbReference type="InterPro" id="IPR006261">
    <property type="entry name" value="dGTPase"/>
</dbReference>
<protein>
    <submittedName>
        <fullName evidence="3">Unannotated protein</fullName>
    </submittedName>
</protein>
<dbReference type="NCBIfam" id="TIGR01353">
    <property type="entry name" value="dGTP_triPase"/>
    <property type="match status" value="1"/>
</dbReference>
<dbReference type="AlphaFoldDB" id="A0A6J6HKV9"/>
<dbReference type="SMART" id="SM00471">
    <property type="entry name" value="HDc"/>
    <property type="match status" value="1"/>
</dbReference>
<dbReference type="PANTHER" id="PTHR11373:SF32">
    <property type="entry name" value="DEOXYGUANOSINETRIPHOSPHATE TRIPHOSPHOHYDROLASE"/>
    <property type="match status" value="1"/>
</dbReference>
<dbReference type="HAMAP" id="MF_01212">
    <property type="entry name" value="dGTPase_type2"/>
    <property type="match status" value="1"/>
</dbReference>
<dbReference type="InterPro" id="IPR023023">
    <property type="entry name" value="dNTPase_2"/>
</dbReference>
<organism evidence="3">
    <name type="scientific">freshwater metagenome</name>
    <dbReference type="NCBI Taxonomy" id="449393"/>
    <lineage>
        <taxon>unclassified sequences</taxon>
        <taxon>metagenomes</taxon>
        <taxon>ecological metagenomes</taxon>
    </lineage>
</organism>
<keyword evidence="1" id="KW-0378">Hydrolase</keyword>
<dbReference type="InterPro" id="IPR006674">
    <property type="entry name" value="HD_domain"/>
</dbReference>
<dbReference type="GO" id="GO:0008832">
    <property type="term" value="F:dGTPase activity"/>
    <property type="evidence" value="ECO:0007669"/>
    <property type="project" value="TreeGrafter"/>
</dbReference>
<proteinExistence type="inferred from homology"/>
<dbReference type="SUPFAM" id="SSF109604">
    <property type="entry name" value="HD-domain/PDEase-like"/>
    <property type="match status" value="1"/>
</dbReference>
<dbReference type="CDD" id="cd00077">
    <property type="entry name" value="HDc"/>
    <property type="match status" value="1"/>
</dbReference>
<dbReference type="EMBL" id="CAEZUR010000071">
    <property type="protein sequence ID" value="CAB4611955.1"/>
    <property type="molecule type" value="Genomic_DNA"/>
</dbReference>